<evidence type="ECO:0000313" key="1">
    <source>
        <dbReference type="EMBL" id="MFC3964139.1"/>
    </source>
</evidence>
<proteinExistence type="predicted"/>
<organism evidence="1 2">
    <name type="scientific">Nocardia jiangsuensis</name>
    <dbReference type="NCBI Taxonomy" id="1691563"/>
    <lineage>
        <taxon>Bacteria</taxon>
        <taxon>Bacillati</taxon>
        <taxon>Actinomycetota</taxon>
        <taxon>Actinomycetes</taxon>
        <taxon>Mycobacteriales</taxon>
        <taxon>Nocardiaceae</taxon>
        <taxon>Nocardia</taxon>
    </lineage>
</organism>
<gene>
    <name evidence="1" type="ORF">ACFO0B_19310</name>
</gene>
<evidence type="ECO:0000313" key="2">
    <source>
        <dbReference type="Proteomes" id="UP001595696"/>
    </source>
</evidence>
<accession>A0ABV8DWB9</accession>
<dbReference type="EMBL" id="JBHSAX010000016">
    <property type="protein sequence ID" value="MFC3964139.1"/>
    <property type="molecule type" value="Genomic_DNA"/>
</dbReference>
<sequence>MKSVIFFPFLMVSGLFFWSYPLDYFFDIHSVTIGGHVFEFDFFG</sequence>
<comment type="caution">
    <text evidence="1">The sequence shown here is derived from an EMBL/GenBank/DDBJ whole genome shotgun (WGS) entry which is preliminary data.</text>
</comment>
<reference evidence="2" key="1">
    <citation type="journal article" date="2019" name="Int. J. Syst. Evol. Microbiol.">
        <title>The Global Catalogue of Microorganisms (GCM) 10K type strain sequencing project: providing services to taxonomists for standard genome sequencing and annotation.</title>
        <authorList>
            <consortium name="The Broad Institute Genomics Platform"/>
            <consortium name="The Broad Institute Genome Sequencing Center for Infectious Disease"/>
            <person name="Wu L."/>
            <person name="Ma J."/>
        </authorList>
    </citation>
    <scope>NUCLEOTIDE SEQUENCE [LARGE SCALE GENOMIC DNA]</scope>
    <source>
        <strain evidence="2">CGMCC 4.7330</strain>
    </source>
</reference>
<dbReference type="RefSeq" id="WP_378613915.1">
    <property type="nucleotide sequence ID" value="NZ_JBHSAX010000016.1"/>
</dbReference>
<keyword evidence="2" id="KW-1185">Reference proteome</keyword>
<name>A0ABV8DWB9_9NOCA</name>
<dbReference type="Proteomes" id="UP001595696">
    <property type="component" value="Unassembled WGS sequence"/>
</dbReference>
<protein>
    <submittedName>
        <fullName evidence="1">Uncharacterized protein</fullName>
    </submittedName>
</protein>